<name>A0ABW8AV82_9ACTN</name>
<accession>A0ABW8AV82</accession>
<proteinExistence type="inferred from homology"/>
<dbReference type="Proteomes" id="UP001612915">
    <property type="component" value="Unassembled WGS sequence"/>
</dbReference>
<evidence type="ECO:0000313" key="5">
    <source>
        <dbReference type="Proteomes" id="UP001612915"/>
    </source>
</evidence>
<dbReference type="InterPro" id="IPR013549">
    <property type="entry name" value="DUF1731"/>
</dbReference>
<dbReference type="RefSeq" id="WP_398284106.1">
    <property type="nucleotide sequence ID" value="NZ_JBITLV010000007.1"/>
</dbReference>
<evidence type="ECO:0000313" key="4">
    <source>
        <dbReference type="EMBL" id="MFI7589521.1"/>
    </source>
</evidence>
<comment type="similarity">
    <text evidence="1">Belongs to the NAD(P)-dependent epimerase/dehydratase family. SDR39U1 subfamily.</text>
</comment>
<dbReference type="Pfam" id="PF01370">
    <property type="entry name" value="Epimerase"/>
    <property type="match status" value="1"/>
</dbReference>
<dbReference type="InterPro" id="IPR036291">
    <property type="entry name" value="NAD(P)-bd_dom_sf"/>
</dbReference>
<dbReference type="InterPro" id="IPR010099">
    <property type="entry name" value="SDR39U1"/>
</dbReference>
<gene>
    <name evidence="4" type="ORF">ACIB24_20845</name>
</gene>
<dbReference type="PANTHER" id="PTHR11092:SF0">
    <property type="entry name" value="EPIMERASE FAMILY PROTEIN SDR39U1"/>
    <property type="match status" value="1"/>
</dbReference>
<evidence type="ECO:0000259" key="2">
    <source>
        <dbReference type="Pfam" id="PF01370"/>
    </source>
</evidence>
<organism evidence="4 5">
    <name type="scientific">Spongisporangium articulatum</name>
    <dbReference type="NCBI Taxonomy" id="3362603"/>
    <lineage>
        <taxon>Bacteria</taxon>
        <taxon>Bacillati</taxon>
        <taxon>Actinomycetota</taxon>
        <taxon>Actinomycetes</taxon>
        <taxon>Kineosporiales</taxon>
        <taxon>Kineosporiaceae</taxon>
        <taxon>Spongisporangium</taxon>
    </lineage>
</organism>
<dbReference type="EMBL" id="JBITLV010000007">
    <property type="protein sequence ID" value="MFI7589521.1"/>
    <property type="molecule type" value="Genomic_DNA"/>
</dbReference>
<evidence type="ECO:0000259" key="3">
    <source>
        <dbReference type="Pfam" id="PF08338"/>
    </source>
</evidence>
<evidence type="ECO:0000256" key="1">
    <source>
        <dbReference type="ARBA" id="ARBA00009353"/>
    </source>
</evidence>
<dbReference type="SUPFAM" id="SSF51735">
    <property type="entry name" value="NAD(P)-binding Rossmann-fold domains"/>
    <property type="match status" value="1"/>
</dbReference>
<dbReference type="Gene3D" id="3.40.50.720">
    <property type="entry name" value="NAD(P)-binding Rossmann-like Domain"/>
    <property type="match status" value="1"/>
</dbReference>
<sequence length="302" mass="31396">MRIVITGSHGLIGSALVTALRASGHDVVKLVRSRPQAPDEVQWDPTGFVGGPLGSIDTDALGVVDAAVNLAGAGVGDKRWNDGYKREIHDSRTVGTATLVAALTAMDPLPKVLVSGSAQGVYGDRGDEVLTEDSAPGESFLADVVLDWEAAARPAAEAGIRVVHPRTSLVMAPHGGAFQPLARLIKLGLGGPLGNGKQWWSWITLPDTVAALQHMLDSDLSGPVNLASPEPARNRELIGALAAALHRPALLPAPSFALRAAVGEFAGEILASARLSPQKLTDSGFGFAHPTVESAARWFADS</sequence>
<dbReference type="InterPro" id="IPR001509">
    <property type="entry name" value="Epimerase_deHydtase"/>
</dbReference>
<feature type="domain" description="NAD-dependent epimerase/dehydratase" evidence="2">
    <location>
        <begin position="3"/>
        <end position="219"/>
    </location>
</feature>
<comment type="caution">
    <text evidence="4">The sequence shown here is derived from an EMBL/GenBank/DDBJ whole genome shotgun (WGS) entry which is preliminary data.</text>
</comment>
<reference evidence="4 5" key="1">
    <citation type="submission" date="2024-10" db="EMBL/GenBank/DDBJ databases">
        <title>The Natural Products Discovery Center: Release of the First 8490 Sequenced Strains for Exploring Actinobacteria Biosynthetic Diversity.</title>
        <authorList>
            <person name="Kalkreuter E."/>
            <person name="Kautsar S.A."/>
            <person name="Yang D."/>
            <person name="Bader C.D."/>
            <person name="Teijaro C.N."/>
            <person name="Fluegel L."/>
            <person name="Davis C.M."/>
            <person name="Simpson J.R."/>
            <person name="Lauterbach L."/>
            <person name="Steele A.D."/>
            <person name="Gui C."/>
            <person name="Meng S."/>
            <person name="Li G."/>
            <person name="Viehrig K."/>
            <person name="Ye F."/>
            <person name="Su P."/>
            <person name="Kiefer A.F."/>
            <person name="Nichols A."/>
            <person name="Cepeda A.J."/>
            <person name="Yan W."/>
            <person name="Fan B."/>
            <person name="Jiang Y."/>
            <person name="Adhikari A."/>
            <person name="Zheng C.-J."/>
            <person name="Schuster L."/>
            <person name="Cowan T.M."/>
            <person name="Smanski M.J."/>
            <person name="Chevrette M.G."/>
            <person name="De Carvalho L.P.S."/>
            <person name="Shen B."/>
        </authorList>
    </citation>
    <scope>NUCLEOTIDE SEQUENCE [LARGE SCALE GENOMIC DNA]</scope>
    <source>
        <strain evidence="4 5">NPDC049639</strain>
    </source>
</reference>
<feature type="domain" description="DUF1731" evidence="3">
    <location>
        <begin position="253"/>
        <end position="298"/>
    </location>
</feature>
<dbReference type="Pfam" id="PF08338">
    <property type="entry name" value="DUF1731"/>
    <property type="match status" value="1"/>
</dbReference>
<dbReference type="NCBIfam" id="TIGR01777">
    <property type="entry name" value="yfcH"/>
    <property type="match status" value="1"/>
</dbReference>
<dbReference type="PANTHER" id="PTHR11092">
    <property type="entry name" value="SUGAR NUCLEOTIDE EPIMERASE RELATED"/>
    <property type="match status" value="1"/>
</dbReference>
<protein>
    <submittedName>
        <fullName evidence="4">TIGR01777 family oxidoreductase</fullName>
    </submittedName>
</protein>
<keyword evidence="5" id="KW-1185">Reference proteome</keyword>